<evidence type="ECO:0000313" key="23">
    <source>
        <dbReference type="Proteomes" id="UP000264071"/>
    </source>
</evidence>
<evidence type="ECO:0000256" key="9">
    <source>
        <dbReference type="ARBA" id="ARBA00022490"/>
    </source>
</evidence>
<keyword evidence="15" id="KW-0456">Lyase</keyword>
<accession>A0A3D4V7V1</accession>
<dbReference type="InterPro" id="IPR037064">
    <property type="entry name" value="Formiminotransferase_N_sf"/>
</dbReference>
<dbReference type="Gene3D" id="1.20.120.680">
    <property type="entry name" value="Formiminotetrahydrofolate cyclodeaminase monomer, up-and-down helical bundle"/>
    <property type="match status" value="1"/>
</dbReference>
<dbReference type="EC" id="2.1.2.5" evidence="6"/>
<evidence type="ECO:0000256" key="14">
    <source>
        <dbReference type="ARBA" id="ARBA00023212"/>
    </source>
</evidence>
<dbReference type="InterPro" id="IPR012886">
    <property type="entry name" value="Formiminotransferase_N"/>
</dbReference>
<keyword evidence="14" id="KW-0206">Cytoskeleton</keyword>
<keyword evidence="11" id="KW-0369">Histidine metabolism</keyword>
<evidence type="ECO:0000256" key="2">
    <source>
        <dbReference type="ARBA" id="ARBA00004555"/>
    </source>
</evidence>
<dbReference type="SMART" id="SM01222">
    <property type="entry name" value="FTCD_N"/>
    <property type="match status" value="1"/>
</dbReference>
<evidence type="ECO:0000256" key="10">
    <source>
        <dbReference type="ARBA" id="ARBA00022679"/>
    </source>
</evidence>
<dbReference type="GO" id="GO:0005814">
    <property type="term" value="C:centriole"/>
    <property type="evidence" value="ECO:0007669"/>
    <property type="project" value="UniProtKB-SubCell"/>
</dbReference>
<evidence type="ECO:0000256" key="8">
    <source>
        <dbReference type="ARBA" id="ARBA00017787"/>
    </source>
</evidence>
<proteinExistence type="inferred from homology"/>
<dbReference type="InterPro" id="IPR022384">
    <property type="entry name" value="FormiminoTrfase_cat_dom_sf"/>
</dbReference>
<evidence type="ECO:0000256" key="15">
    <source>
        <dbReference type="ARBA" id="ARBA00023239"/>
    </source>
</evidence>
<dbReference type="SUPFAM" id="SSF55116">
    <property type="entry name" value="Formiminotransferase domain of formiminotransferase-cyclodeaminase"/>
    <property type="match status" value="2"/>
</dbReference>
<comment type="pathway">
    <text evidence="3">Amino-acid degradation; L-histidine degradation into L-glutamate; L-glutamate from N-formimidoyl-L-glutamate (transferase route): step 1/1.</text>
</comment>
<dbReference type="UniPathway" id="UPA00379">
    <property type="reaction ID" value="UER00555"/>
</dbReference>
<keyword evidence="10 22" id="KW-0808">Transferase</keyword>
<evidence type="ECO:0000256" key="17">
    <source>
        <dbReference type="ARBA" id="ARBA00025506"/>
    </source>
</evidence>
<evidence type="ECO:0000256" key="4">
    <source>
        <dbReference type="ARBA" id="ARBA00008297"/>
    </source>
</evidence>
<dbReference type="GO" id="GO:0030412">
    <property type="term" value="F:formimidoyltetrahydrofolate cyclodeaminase activity"/>
    <property type="evidence" value="ECO:0007669"/>
    <property type="project" value="UniProtKB-EC"/>
</dbReference>
<dbReference type="InterPro" id="IPR051623">
    <property type="entry name" value="FTCD"/>
</dbReference>
<dbReference type="GO" id="GO:0019557">
    <property type="term" value="P:L-histidine catabolic process to glutamate and formate"/>
    <property type="evidence" value="ECO:0007669"/>
    <property type="project" value="UniProtKB-UniPathway"/>
</dbReference>
<comment type="caution">
    <text evidence="22">The sequence shown here is derived from an EMBL/GenBank/DDBJ whole genome shotgun (WGS) entry which is preliminary data.</text>
</comment>
<evidence type="ECO:0000256" key="11">
    <source>
        <dbReference type="ARBA" id="ARBA00022808"/>
    </source>
</evidence>
<gene>
    <name evidence="22" type="primary">ftcD</name>
    <name evidence="22" type="ORF">DGD08_05835</name>
</gene>
<evidence type="ECO:0000256" key="1">
    <source>
        <dbReference type="ARBA" id="ARBA00004114"/>
    </source>
</evidence>
<dbReference type="PANTHER" id="PTHR12234:SF8">
    <property type="entry name" value="FORMIMINOTRANSFERASE-CYCLODEAMINASE"/>
    <property type="match status" value="1"/>
</dbReference>
<dbReference type="GO" id="GO:0030409">
    <property type="term" value="F:glutamate formimidoyltransferase activity"/>
    <property type="evidence" value="ECO:0007669"/>
    <property type="project" value="UniProtKB-EC"/>
</dbReference>
<comment type="similarity">
    <text evidence="5">In the C-terminal section; belongs to the cyclodeaminase/cyclohydrolase family.</text>
</comment>
<evidence type="ECO:0000256" key="5">
    <source>
        <dbReference type="ARBA" id="ARBA00010825"/>
    </source>
</evidence>
<evidence type="ECO:0000313" key="22">
    <source>
        <dbReference type="EMBL" id="HCT56718.1"/>
    </source>
</evidence>
<evidence type="ECO:0000259" key="21">
    <source>
        <dbReference type="SMART" id="SM01222"/>
    </source>
</evidence>
<organism evidence="22 23">
    <name type="scientific">Gemmatimonas aurantiaca</name>
    <dbReference type="NCBI Taxonomy" id="173480"/>
    <lineage>
        <taxon>Bacteria</taxon>
        <taxon>Pseudomonadati</taxon>
        <taxon>Gemmatimonadota</taxon>
        <taxon>Gemmatimonadia</taxon>
        <taxon>Gemmatimonadales</taxon>
        <taxon>Gemmatimonadaceae</taxon>
        <taxon>Gemmatimonas</taxon>
    </lineage>
</organism>
<comment type="subunit">
    <text evidence="18">Homooctamer, including four polyglutamate binding sites. The subunits are arranged as a tetramer of dimers, and form a planar ring-shaped structure.</text>
</comment>
<dbReference type="SUPFAM" id="SSF101262">
    <property type="entry name" value="Methenyltetrahydrofolate cyclohydrolase-like"/>
    <property type="match status" value="1"/>
</dbReference>
<keyword evidence="12" id="KW-0290">Folate-binding</keyword>
<evidence type="ECO:0000256" key="7">
    <source>
        <dbReference type="ARBA" id="ARBA00012998"/>
    </source>
</evidence>
<dbReference type="AlphaFoldDB" id="A0A3D4V7V1"/>
<evidence type="ECO:0000256" key="13">
    <source>
        <dbReference type="ARBA" id="ARBA00023034"/>
    </source>
</evidence>
<comment type="similarity">
    <text evidence="4">In the N-terminal section; belongs to the formiminotransferase family.</text>
</comment>
<comment type="function">
    <text evidence="17">Folate-dependent enzyme, that displays both transferase and deaminase activity. Serves to channel one-carbon units from formiminoglutamate to the folate pool.</text>
</comment>
<dbReference type="InterPro" id="IPR004227">
    <property type="entry name" value="Formiminotransferase_cat"/>
</dbReference>
<dbReference type="OMA" id="TYGKRQW"/>
<dbReference type="GO" id="GO:0005542">
    <property type="term" value="F:folic acid binding"/>
    <property type="evidence" value="ECO:0007669"/>
    <property type="project" value="UniProtKB-KW"/>
</dbReference>
<evidence type="ECO:0000256" key="3">
    <source>
        <dbReference type="ARBA" id="ARBA00005082"/>
    </source>
</evidence>
<protein>
    <recommendedName>
        <fullName evidence="8">Formimidoyltransferase-cyclodeaminase</fullName>
        <ecNumber evidence="6">2.1.2.5</ecNumber>
        <ecNumber evidence="7">4.3.1.4</ecNumber>
    </recommendedName>
    <alternativeName>
        <fullName evidence="19">Formiminotransferase-cyclodeaminase</fullName>
    </alternativeName>
</protein>
<dbReference type="Pfam" id="PF02971">
    <property type="entry name" value="FTCD"/>
    <property type="match status" value="1"/>
</dbReference>
<evidence type="ECO:0000256" key="18">
    <source>
        <dbReference type="ARBA" id="ARBA00025915"/>
    </source>
</evidence>
<keyword evidence="9" id="KW-0963">Cytoplasm</keyword>
<dbReference type="InterPro" id="IPR007044">
    <property type="entry name" value="Cyclodeamin/CycHdrlase"/>
</dbReference>
<keyword evidence="16" id="KW-0511">Multifunctional enzyme</keyword>
<evidence type="ECO:0000256" key="12">
    <source>
        <dbReference type="ARBA" id="ARBA00022954"/>
    </source>
</evidence>
<evidence type="ECO:0000256" key="19">
    <source>
        <dbReference type="ARBA" id="ARBA00030029"/>
    </source>
</evidence>
<dbReference type="Proteomes" id="UP000264071">
    <property type="component" value="Unassembled WGS sequence"/>
</dbReference>
<keyword evidence="13" id="KW-0333">Golgi apparatus</keyword>
<reference evidence="22 23" key="1">
    <citation type="journal article" date="2018" name="Nat. Biotechnol.">
        <title>A standardized bacterial taxonomy based on genome phylogeny substantially revises the tree of life.</title>
        <authorList>
            <person name="Parks D.H."/>
            <person name="Chuvochina M."/>
            <person name="Waite D.W."/>
            <person name="Rinke C."/>
            <person name="Skarshewski A."/>
            <person name="Chaumeil P.A."/>
            <person name="Hugenholtz P."/>
        </authorList>
    </citation>
    <scope>NUCLEOTIDE SEQUENCE [LARGE SCALE GENOMIC DNA]</scope>
    <source>
        <strain evidence="22">UBA8844</strain>
    </source>
</reference>
<comment type="subcellular location">
    <subcellularLocation>
        <location evidence="1">Cytoplasm</location>
        <location evidence="1">Cytoskeleton</location>
        <location evidence="1">Microtubule organizing center</location>
        <location evidence="1">Centrosome</location>
        <location evidence="1">Centriole</location>
    </subcellularLocation>
    <subcellularLocation>
        <location evidence="2">Golgi apparatus</location>
    </subcellularLocation>
</comment>
<evidence type="ECO:0000259" key="20">
    <source>
        <dbReference type="SMART" id="SM01221"/>
    </source>
</evidence>
<dbReference type="Pfam" id="PF07837">
    <property type="entry name" value="FTCD_N"/>
    <property type="match status" value="1"/>
</dbReference>
<dbReference type="NCBIfam" id="TIGR02024">
    <property type="entry name" value="FtcD"/>
    <property type="match status" value="1"/>
</dbReference>
<sequence length="510" mass="53332">MSLVECVPNFSEGRDPLVIAAIRDAIANTPGAHVLDVSSDASHHRTVITFVASLEAAVPAAFAAMAVARDRIDLTKHQGEHPRIGATDVVPFIPLDGATMDDCVALARELGARVAGELGIPVYLYERAASTPARENLADVRRGEFEGLRDDVRTNPARRPDFGPAELHATAGATAIGARPFLVAYNVYLGDTKNLPVAKEVAKAIRGSSGGLRYVKGLGMEVDGQAQVSMNLVDTEKTPLHRVFEIVKSEAAAHGVSPTWSEIVGLVPERVLLEAGARHVQLRGFSKAMLLETKVRDAVSGGESVDGFMSRVASAEPTPGGGSVAAHAGALGAALVQMVSGLTVGKKKYAAVDEEMKQAALDASALRRELNTLVVRDAESYERVRGAYQMPKEPETALAARNEAIREALLYAAEVPLESARAAVRVAALSADVAERGNTNAVSDACVGALLAEAACKGAVLNVRINIASLEDGGAARGAALIAEAKRCVDEAASHARRAEAAAERAINAG</sequence>
<dbReference type="Gene3D" id="3.30.990.10">
    <property type="entry name" value="Formiminotransferase, N-terminal subdomain"/>
    <property type="match status" value="1"/>
</dbReference>
<dbReference type="InterPro" id="IPR013802">
    <property type="entry name" value="Formiminotransferase_C"/>
</dbReference>
<evidence type="ECO:0000256" key="6">
    <source>
        <dbReference type="ARBA" id="ARBA00012252"/>
    </source>
</evidence>
<evidence type="ECO:0000256" key="16">
    <source>
        <dbReference type="ARBA" id="ARBA00023268"/>
    </source>
</evidence>
<dbReference type="Gene3D" id="3.30.70.670">
    <property type="entry name" value="Formiminotransferase, C-terminal subdomain"/>
    <property type="match status" value="1"/>
</dbReference>
<dbReference type="PANTHER" id="PTHR12234">
    <property type="entry name" value="FORMIMINOTRANSFERASE-CYCLODEAMINASE"/>
    <property type="match status" value="1"/>
</dbReference>
<dbReference type="InterPro" id="IPR036178">
    <property type="entry name" value="Formintransfe-cycloase-like_sf"/>
</dbReference>
<dbReference type="Pfam" id="PF04961">
    <property type="entry name" value="FTCD_C"/>
    <property type="match status" value="1"/>
</dbReference>
<dbReference type="GO" id="GO:0019556">
    <property type="term" value="P:L-histidine catabolic process to glutamate and formamide"/>
    <property type="evidence" value="ECO:0007669"/>
    <property type="project" value="UniProtKB-UniPathway"/>
</dbReference>
<dbReference type="EC" id="4.3.1.4" evidence="7"/>
<dbReference type="EMBL" id="DPIY01000006">
    <property type="protein sequence ID" value="HCT56718.1"/>
    <property type="molecule type" value="Genomic_DNA"/>
</dbReference>
<dbReference type="InterPro" id="IPR037070">
    <property type="entry name" value="Formiminotransferase_C_sf"/>
</dbReference>
<name>A0A3D4V7V1_9BACT</name>
<feature type="domain" description="Formiminotransferase N-terminal subdomain" evidence="21">
    <location>
        <begin position="2"/>
        <end position="180"/>
    </location>
</feature>
<feature type="domain" description="Formiminotransferase C-terminal subdomain" evidence="20">
    <location>
        <begin position="181"/>
        <end position="294"/>
    </location>
</feature>
<dbReference type="SMART" id="SM01221">
    <property type="entry name" value="FTCD"/>
    <property type="match status" value="1"/>
</dbReference>